<proteinExistence type="predicted"/>
<evidence type="ECO:0000313" key="2">
    <source>
        <dbReference type="EMBL" id="PTB58065.1"/>
    </source>
</evidence>
<sequence>MDRSRRKTPPAWKQNSESIYSILSLHPCHTTYLPLNRRTAALMGARVHYDQPRRSCEREKKRQTDTGLDFLVGPFFFFFFFFFFHIIISFFLFLMSDIPLRHHTTPLSMCSAARRRMVTKGSIGSGPGVLFFLLYLRRLYNKSCESWSGGE</sequence>
<keyword evidence="3" id="KW-1185">Reference proteome</keyword>
<accession>A0A2T4ALV6</accession>
<organism evidence="2 3">
    <name type="scientific">Trichoderma harzianum CBS 226.95</name>
    <dbReference type="NCBI Taxonomy" id="983964"/>
    <lineage>
        <taxon>Eukaryota</taxon>
        <taxon>Fungi</taxon>
        <taxon>Dikarya</taxon>
        <taxon>Ascomycota</taxon>
        <taxon>Pezizomycotina</taxon>
        <taxon>Sordariomycetes</taxon>
        <taxon>Hypocreomycetidae</taxon>
        <taxon>Hypocreales</taxon>
        <taxon>Hypocreaceae</taxon>
        <taxon>Trichoderma</taxon>
    </lineage>
</organism>
<dbReference type="RefSeq" id="XP_024777742.1">
    <property type="nucleotide sequence ID" value="XM_024914526.1"/>
</dbReference>
<name>A0A2T4ALV6_TRIHA</name>
<feature type="transmembrane region" description="Helical" evidence="1">
    <location>
        <begin position="117"/>
        <end position="136"/>
    </location>
</feature>
<keyword evidence="1" id="KW-0812">Transmembrane</keyword>
<gene>
    <name evidence="2" type="ORF">M431DRAFT_357470</name>
</gene>
<reference evidence="2 3" key="1">
    <citation type="submission" date="2016-07" db="EMBL/GenBank/DDBJ databases">
        <title>Multiple horizontal gene transfer events from other fungi enriched the ability of initially mycotrophic Trichoderma (Ascomycota) to feed on dead plant biomass.</title>
        <authorList>
            <consortium name="DOE Joint Genome Institute"/>
            <person name="Aerts A."/>
            <person name="Atanasova L."/>
            <person name="Chenthamara K."/>
            <person name="Zhang J."/>
            <person name="Grujic M."/>
            <person name="Henrissat B."/>
            <person name="Kuo A."/>
            <person name="Salamov A."/>
            <person name="Lipzen A."/>
            <person name="Labutti K."/>
            <person name="Barry K."/>
            <person name="Miao Y."/>
            <person name="Rahimi M.J."/>
            <person name="Shen Q."/>
            <person name="Grigoriev I.V."/>
            <person name="Kubicek C.P."/>
            <person name="Druzhinina I.S."/>
        </authorList>
    </citation>
    <scope>NUCLEOTIDE SEQUENCE [LARGE SCALE GENOMIC DNA]</scope>
    <source>
        <strain evidence="2 3">CBS 226.95</strain>
    </source>
</reference>
<feature type="transmembrane region" description="Helical" evidence="1">
    <location>
        <begin position="75"/>
        <end position="96"/>
    </location>
</feature>
<dbReference type="GeneID" id="36623091"/>
<keyword evidence="1" id="KW-1133">Transmembrane helix</keyword>
<evidence type="ECO:0000313" key="3">
    <source>
        <dbReference type="Proteomes" id="UP000241690"/>
    </source>
</evidence>
<keyword evidence="1" id="KW-0472">Membrane</keyword>
<dbReference type="EMBL" id="KZ679677">
    <property type="protein sequence ID" value="PTB58065.1"/>
    <property type="molecule type" value="Genomic_DNA"/>
</dbReference>
<evidence type="ECO:0000256" key="1">
    <source>
        <dbReference type="SAM" id="Phobius"/>
    </source>
</evidence>
<dbReference type="AlphaFoldDB" id="A0A2T4ALV6"/>
<protein>
    <submittedName>
        <fullName evidence="2">Uncharacterized protein</fullName>
    </submittedName>
</protein>
<dbReference type="Proteomes" id="UP000241690">
    <property type="component" value="Unassembled WGS sequence"/>
</dbReference>